<evidence type="ECO:0000313" key="21">
    <source>
        <dbReference type="Proteomes" id="UP000053257"/>
    </source>
</evidence>
<dbReference type="Pfam" id="PF02877">
    <property type="entry name" value="PARP_reg"/>
    <property type="match status" value="1"/>
</dbReference>
<dbReference type="GO" id="GO:0003677">
    <property type="term" value="F:DNA binding"/>
    <property type="evidence" value="ECO:0007669"/>
    <property type="project" value="UniProtKB-KW"/>
</dbReference>
<dbReference type="SUPFAM" id="SSF142921">
    <property type="entry name" value="WGR domain-like"/>
    <property type="match status" value="1"/>
</dbReference>
<dbReference type="Gene3D" id="1.20.142.10">
    <property type="entry name" value="Poly(ADP-ribose) polymerase, regulatory domain"/>
    <property type="match status" value="1"/>
</dbReference>
<dbReference type="Pfam" id="PF05406">
    <property type="entry name" value="WGR"/>
    <property type="match status" value="1"/>
</dbReference>
<evidence type="ECO:0000256" key="14">
    <source>
        <dbReference type="ARBA" id="ARBA00033987"/>
    </source>
</evidence>
<evidence type="ECO:0000256" key="1">
    <source>
        <dbReference type="ARBA" id="ARBA00004123"/>
    </source>
</evidence>
<dbReference type="InterPro" id="IPR036616">
    <property type="entry name" value="Poly(ADP-ribose)pol_reg_dom_sf"/>
</dbReference>
<proteinExistence type="inferred from homology"/>
<evidence type="ECO:0000256" key="13">
    <source>
        <dbReference type="ARBA" id="ARBA00024347"/>
    </source>
</evidence>
<evidence type="ECO:0000256" key="2">
    <source>
        <dbReference type="ARBA" id="ARBA00022676"/>
    </source>
</evidence>
<keyword evidence="3 15" id="KW-0808">Transferase</keyword>
<dbReference type="InterPro" id="IPR004102">
    <property type="entry name" value="Poly(ADP-ribose)pol_reg_dom"/>
</dbReference>
<feature type="domain" description="WGR" evidence="19">
    <location>
        <begin position="21"/>
        <end position="118"/>
    </location>
</feature>
<dbReference type="GO" id="GO:0006302">
    <property type="term" value="P:double-strand break repair"/>
    <property type="evidence" value="ECO:0007669"/>
    <property type="project" value="TreeGrafter"/>
</dbReference>
<organism evidence="20 21">
    <name type="scientific">Phlebiopsis gigantea (strain 11061_1 CR5-6)</name>
    <name type="common">White-rot fungus</name>
    <name type="synonym">Peniophora gigantea</name>
    <dbReference type="NCBI Taxonomy" id="745531"/>
    <lineage>
        <taxon>Eukaryota</taxon>
        <taxon>Fungi</taxon>
        <taxon>Dikarya</taxon>
        <taxon>Basidiomycota</taxon>
        <taxon>Agaricomycotina</taxon>
        <taxon>Agaricomycetes</taxon>
        <taxon>Polyporales</taxon>
        <taxon>Phanerochaetaceae</taxon>
        <taxon>Phlebiopsis</taxon>
    </lineage>
</organism>
<evidence type="ECO:0000256" key="4">
    <source>
        <dbReference type="ARBA" id="ARBA00022695"/>
    </source>
</evidence>
<dbReference type="PANTHER" id="PTHR10459:SF60">
    <property type="entry name" value="POLY [ADP-RIBOSE] POLYMERASE 2"/>
    <property type="match status" value="1"/>
</dbReference>
<evidence type="ECO:0000256" key="8">
    <source>
        <dbReference type="ARBA" id="ARBA00022771"/>
    </source>
</evidence>
<protein>
    <recommendedName>
        <fullName evidence="15">Poly [ADP-ribose] polymerase</fullName>
        <shortName evidence="15">PARP</shortName>
        <ecNumber evidence="15">2.4.2.-</ecNumber>
    </recommendedName>
</protein>
<keyword evidence="10 15" id="KW-0520">NAD</keyword>
<keyword evidence="4" id="KW-0548">Nucleotidyltransferase</keyword>
<evidence type="ECO:0000313" key="20">
    <source>
        <dbReference type="EMBL" id="KIP05775.1"/>
    </source>
</evidence>
<dbReference type="PROSITE" id="PS51977">
    <property type="entry name" value="WGR"/>
    <property type="match status" value="1"/>
</dbReference>
<dbReference type="PROSITE" id="PS51060">
    <property type="entry name" value="PARP_ALPHA_HD"/>
    <property type="match status" value="1"/>
</dbReference>
<evidence type="ECO:0000259" key="17">
    <source>
        <dbReference type="PROSITE" id="PS51059"/>
    </source>
</evidence>
<dbReference type="Gene3D" id="2.20.140.10">
    <property type="entry name" value="WGR domain"/>
    <property type="match status" value="1"/>
</dbReference>
<evidence type="ECO:0000256" key="16">
    <source>
        <dbReference type="SAM" id="MobiDB-lite"/>
    </source>
</evidence>
<evidence type="ECO:0000259" key="19">
    <source>
        <dbReference type="PROSITE" id="PS51977"/>
    </source>
</evidence>
<keyword evidence="6" id="KW-0677">Repeat</keyword>
<accession>A0A0C3S903</accession>
<comment type="catalytic activity">
    <reaction evidence="14">
        <text>NAD(+) + (ADP-D-ribosyl)n-acceptor = nicotinamide + (ADP-D-ribosyl)n+1-acceptor + H(+).</text>
        <dbReference type="EC" id="2.4.2.30"/>
    </reaction>
</comment>
<dbReference type="CDD" id="cd07997">
    <property type="entry name" value="WGR_PARP"/>
    <property type="match status" value="1"/>
</dbReference>
<evidence type="ECO:0000256" key="3">
    <source>
        <dbReference type="ARBA" id="ARBA00022679"/>
    </source>
</evidence>
<dbReference type="Pfam" id="PF00644">
    <property type="entry name" value="PARP"/>
    <property type="match status" value="1"/>
</dbReference>
<keyword evidence="12" id="KW-0539">Nucleus</keyword>
<dbReference type="HOGENOM" id="CLU_004841_2_0_1"/>
<keyword evidence="9" id="KW-0862">Zinc</keyword>
<dbReference type="FunFam" id="2.20.140.10:FF:000001">
    <property type="entry name" value="Poly [ADP-ribose] polymerase"/>
    <property type="match status" value="1"/>
</dbReference>
<reference evidence="20 21" key="1">
    <citation type="journal article" date="2014" name="PLoS Genet.">
        <title>Analysis of the Phlebiopsis gigantea genome, transcriptome and secretome provides insight into its pioneer colonization strategies of wood.</title>
        <authorList>
            <person name="Hori C."/>
            <person name="Ishida T."/>
            <person name="Igarashi K."/>
            <person name="Samejima M."/>
            <person name="Suzuki H."/>
            <person name="Master E."/>
            <person name="Ferreira P."/>
            <person name="Ruiz-Duenas F.J."/>
            <person name="Held B."/>
            <person name="Canessa P."/>
            <person name="Larrondo L.F."/>
            <person name="Schmoll M."/>
            <person name="Druzhinina I.S."/>
            <person name="Kubicek C.P."/>
            <person name="Gaskell J.A."/>
            <person name="Kersten P."/>
            <person name="St John F."/>
            <person name="Glasner J."/>
            <person name="Sabat G."/>
            <person name="Splinter BonDurant S."/>
            <person name="Syed K."/>
            <person name="Yadav J."/>
            <person name="Mgbeahuruike A.C."/>
            <person name="Kovalchuk A."/>
            <person name="Asiegbu F.O."/>
            <person name="Lackner G."/>
            <person name="Hoffmeister D."/>
            <person name="Rencoret J."/>
            <person name="Gutierrez A."/>
            <person name="Sun H."/>
            <person name="Lindquist E."/>
            <person name="Barry K."/>
            <person name="Riley R."/>
            <person name="Grigoriev I.V."/>
            <person name="Henrissat B."/>
            <person name="Kues U."/>
            <person name="Berka R.M."/>
            <person name="Martinez A.T."/>
            <person name="Covert S.F."/>
            <person name="Blanchette R.A."/>
            <person name="Cullen D."/>
        </authorList>
    </citation>
    <scope>NUCLEOTIDE SEQUENCE [LARGE SCALE GENOMIC DNA]</scope>
    <source>
        <strain evidence="20 21">11061_1 CR5-6</strain>
    </source>
</reference>
<dbReference type="InterPro" id="IPR036930">
    <property type="entry name" value="WGR_dom_sf"/>
</dbReference>
<dbReference type="GO" id="GO:0016779">
    <property type="term" value="F:nucleotidyltransferase activity"/>
    <property type="evidence" value="ECO:0007669"/>
    <property type="project" value="UniProtKB-KW"/>
</dbReference>
<dbReference type="SUPFAM" id="SSF47587">
    <property type="entry name" value="Domain of poly(ADP-ribose) polymerase"/>
    <property type="match status" value="1"/>
</dbReference>
<evidence type="ECO:0000256" key="12">
    <source>
        <dbReference type="ARBA" id="ARBA00023242"/>
    </source>
</evidence>
<keyword evidence="5" id="KW-0479">Metal-binding</keyword>
<keyword evidence="8" id="KW-0863">Zinc-finger</keyword>
<evidence type="ECO:0000256" key="9">
    <source>
        <dbReference type="ARBA" id="ARBA00022833"/>
    </source>
</evidence>
<dbReference type="GO" id="GO:0070212">
    <property type="term" value="P:protein poly-ADP-ribosylation"/>
    <property type="evidence" value="ECO:0007669"/>
    <property type="project" value="TreeGrafter"/>
</dbReference>
<comment type="similarity">
    <text evidence="13">Belongs to the ARTD/PARP family.</text>
</comment>
<name>A0A0C3S903_PHLG1</name>
<dbReference type="GO" id="GO:1990404">
    <property type="term" value="F:NAD+-protein mono-ADP-ribosyltransferase activity"/>
    <property type="evidence" value="ECO:0007669"/>
    <property type="project" value="TreeGrafter"/>
</dbReference>
<dbReference type="GO" id="GO:0005730">
    <property type="term" value="C:nucleolus"/>
    <property type="evidence" value="ECO:0007669"/>
    <property type="project" value="TreeGrafter"/>
</dbReference>
<dbReference type="GO" id="GO:0008270">
    <property type="term" value="F:zinc ion binding"/>
    <property type="evidence" value="ECO:0007669"/>
    <property type="project" value="UniProtKB-KW"/>
</dbReference>
<dbReference type="FunFam" id="1.20.142.10:FF:000002">
    <property type="entry name" value="Poly [ADP-ribose] polymerase"/>
    <property type="match status" value="1"/>
</dbReference>
<dbReference type="AlphaFoldDB" id="A0A0C3S903"/>
<dbReference type="GO" id="GO:0003950">
    <property type="term" value="F:NAD+ poly-ADP-ribosyltransferase activity"/>
    <property type="evidence" value="ECO:0007669"/>
    <property type="project" value="UniProtKB-UniRule"/>
</dbReference>
<dbReference type="Proteomes" id="UP000053257">
    <property type="component" value="Unassembled WGS sequence"/>
</dbReference>
<evidence type="ECO:0000256" key="5">
    <source>
        <dbReference type="ARBA" id="ARBA00022723"/>
    </source>
</evidence>
<keyword evidence="2 15" id="KW-0328">Glycosyltransferase</keyword>
<feature type="domain" description="PARP alpha-helical" evidence="18">
    <location>
        <begin position="151"/>
        <end position="277"/>
    </location>
</feature>
<gene>
    <name evidence="20" type="ORF">PHLGIDRAFT_107808</name>
</gene>
<keyword evidence="21" id="KW-1185">Reference proteome</keyword>
<dbReference type="OrthoDB" id="2017365at2759"/>
<sequence>MVTVVKRGAAPVDPNSGMVDTHQVYQNGEGIWDAMLNQTEVGKNANKFYVIQLLHPIGNPSSCTLFTRWGRVGENGQKKVKGPWAANTAIAEFKSQFKAKTASNWEQRRSMVAKKGKYTWLERSFEDEEEPSKSADKGKGKADEEPEKVPDSQLAPEIQDLCRLIFSTTIIEAHLSSMNYDAHKLPLGKLAKSTILNGFAALKVLSEVLQDPNSKAAQDNGGFHDAVATLTNRYYSIIPHVFGRNRPTIINTMPLLKQELDLVDALGDMEIASKLISTSITKDPETGEALNPVDAHFRSLQLTSMDPVARATAEFGALEDYVRNTHGATHHMRVEVLNAFRVERQNESDAFVAAGNHTLPGGERLLLWHGSRTTNFAGILKQGLRIAPPEAPVTGYMFGKGVYFADMVSKSANYCYAHLSHGTGLLLLCEVAAKPFYERTGAEYDADRGCKAANARATKGLGRTQPVDWQDAGEALANPALTGVQMPKGKAGDVSGRNDLNLQYNEYIVYDTTQIRLRYLLMVKM</sequence>
<feature type="compositionally biased region" description="Basic and acidic residues" evidence="16">
    <location>
        <begin position="131"/>
        <end position="150"/>
    </location>
</feature>
<evidence type="ECO:0000256" key="10">
    <source>
        <dbReference type="ARBA" id="ARBA00023027"/>
    </source>
</evidence>
<evidence type="ECO:0000259" key="18">
    <source>
        <dbReference type="PROSITE" id="PS51060"/>
    </source>
</evidence>
<feature type="region of interest" description="Disordered" evidence="16">
    <location>
        <begin position="124"/>
        <end position="153"/>
    </location>
</feature>
<dbReference type="SUPFAM" id="SSF56399">
    <property type="entry name" value="ADP-ribosylation"/>
    <property type="match status" value="1"/>
</dbReference>
<dbReference type="Gene3D" id="3.90.228.10">
    <property type="match status" value="1"/>
</dbReference>
<feature type="domain" description="PARP catalytic" evidence="17">
    <location>
        <begin position="291"/>
        <end position="525"/>
    </location>
</feature>
<dbReference type="CDD" id="cd01437">
    <property type="entry name" value="parp_like"/>
    <property type="match status" value="1"/>
</dbReference>
<keyword evidence="7" id="KW-0013">ADP-ribosylation</keyword>
<dbReference type="InterPro" id="IPR012317">
    <property type="entry name" value="Poly(ADP-ribose)pol_cat_dom"/>
</dbReference>
<evidence type="ECO:0000256" key="15">
    <source>
        <dbReference type="RuleBase" id="RU362114"/>
    </source>
</evidence>
<dbReference type="STRING" id="745531.A0A0C3S903"/>
<evidence type="ECO:0000256" key="7">
    <source>
        <dbReference type="ARBA" id="ARBA00022765"/>
    </source>
</evidence>
<dbReference type="PANTHER" id="PTHR10459">
    <property type="entry name" value="DNA LIGASE"/>
    <property type="match status" value="1"/>
</dbReference>
<dbReference type="EMBL" id="KN840534">
    <property type="protein sequence ID" value="KIP05775.1"/>
    <property type="molecule type" value="Genomic_DNA"/>
</dbReference>
<keyword evidence="11" id="KW-0238">DNA-binding</keyword>
<dbReference type="InterPro" id="IPR050800">
    <property type="entry name" value="ARTD/PARP"/>
</dbReference>
<evidence type="ECO:0000256" key="11">
    <source>
        <dbReference type="ARBA" id="ARBA00023125"/>
    </source>
</evidence>
<comment type="subcellular location">
    <subcellularLocation>
        <location evidence="1">Nucleus</location>
    </subcellularLocation>
</comment>
<dbReference type="InterPro" id="IPR008893">
    <property type="entry name" value="WGR_domain"/>
</dbReference>
<dbReference type="SMART" id="SM00773">
    <property type="entry name" value="WGR"/>
    <property type="match status" value="1"/>
</dbReference>
<evidence type="ECO:0000256" key="6">
    <source>
        <dbReference type="ARBA" id="ARBA00022737"/>
    </source>
</evidence>
<dbReference type="PROSITE" id="PS51059">
    <property type="entry name" value="PARP_CATALYTIC"/>
    <property type="match status" value="1"/>
</dbReference>
<dbReference type="EC" id="2.4.2.-" evidence="15"/>